<dbReference type="EMBL" id="QYUO01000001">
    <property type="protein sequence ID" value="RJF98683.1"/>
    <property type="molecule type" value="Genomic_DNA"/>
</dbReference>
<keyword evidence="3" id="KW-0969">Cilium</keyword>
<keyword evidence="3" id="KW-0282">Flagellum</keyword>
<accession>A0A3A3FSD7</accession>
<evidence type="ECO:0000313" key="3">
    <source>
        <dbReference type="EMBL" id="RJF98683.1"/>
    </source>
</evidence>
<dbReference type="GO" id="GO:0051782">
    <property type="term" value="P:negative regulation of cell division"/>
    <property type="evidence" value="ECO:0007669"/>
    <property type="project" value="TreeGrafter"/>
</dbReference>
<comment type="caution">
    <text evidence="3">The sequence shown here is derived from an EMBL/GenBank/DDBJ whole genome shotgun (WGS) entry which is preliminary data.</text>
</comment>
<dbReference type="GO" id="GO:0009898">
    <property type="term" value="C:cytoplasmic side of plasma membrane"/>
    <property type="evidence" value="ECO:0007669"/>
    <property type="project" value="TreeGrafter"/>
</dbReference>
<dbReference type="GO" id="GO:0005829">
    <property type="term" value="C:cytosol"/>
    <property type="evidence" value="ECO:0007669"/>
    <property type="project" value="TreeGrafter"/>
</dbReference>
<dbReference type="PANTHER" id="PTHR43384">
    <property type="entry name" value="SEPTUM SITE-DETERMINING PROTEIN MIND HOMOLOG, CHLOROPLASTIC-RELATED"/>
    <property type="match status" value="1"/>
</dbReference>
<keyword evidence="2" id="KW-0067">ATP-binding</keyword>
<keyword evidence="3" id="KW-0966">Cell projection</keyword>
<dbReference type="AlphaFoldDB" id="A0A3A3FSD7"/>
<keyword evidence="1" id="KW-0547">Nucleotide-binding</keyword>
<dbReference type="GO" id="GO:0016887">
    <property type="term" value="F:ATP hydrolysis activity"/>
    <property type="evidence" value="ECO:0007669"/>
    <property type="project" value="TreeGrafter"/>
</dbReference>
<protein>
    <submittedName>
        <fullName evidence="3">Antiactivator of flagellar biosynthesis FleN protein</fullName>
    </submittedName>
</protein>
<reference evidence="4" key="1">
    <citation type="submission" date="2018-09" db="EMBL/GenBank/DDBJ databases">
        <authorList>
            <person name="Zhu H."/>
        </authorList>
    </citation>
    <scope>NUCLEOTIDE SEQUENCE [LARGE SCALE GENOMIC DNA]</scope>
    <source>
        <strain evidence="4">K1R23-30</strain>
    </source>
</reference>
<gene>
    <name evidence="3" type="ORF">D3871_09285</name>
</gene>
<dbReference type="GO" id="GO:0005524">
    <property type="term" value="F:ATP binding"/>
    <property type="evidence" value="ECO:0007669"/>
    <property type="project" value="UniProtKB-KW"/>
</dbReference>
<evidence type="ECO:0000313" key="4">
    <source>
        <dbReference type="Proteomes" id="UP000265955"/>
    </source>
</evidence>
<dbReference type="InterPro" id="IPR050625">
    <property type="entry name" value="ParA/MinD_ATPase"/>
</dbReference>
<organism evidence="3 4">
    <name type="scientific">Noviherbaspirillum saxi</name>
    <dbReference type="NCBI Taxonomy" id="2320863"/>
    <lineage>
        <taxon>Bacteria</taxon>
        <taxon>Pseudomonadati</taxon>
        <taxon>Pseudomonadota</taxon>
        <taxon>Betaproteobacteria</taxon>
        <taxon>Burkholderiales</taxon>
        <taxon>Oxalobacteraceae</taxon>
        <taxon>Noviherbaspirillum</taxon>
    </lineage>
</organism>
<keyword evidence="4" id="KW-1185">Reference proteome</keyword>
<dbReference type="SUPFAM" id="SSF52540">
    <property type="entry name" value="P-loop containing nucleoside triphosphate hydrolases"/>
    <property type="match status" value="1"/>
</dbReference>
<proteinExistence type="predicted"/>
<evidence type="ECO:0000256" key="1">
    <source>
        <dbReference type="ARBA" id="ARBA00022741"/>
    </source>
</evidence>
<dbReference type="PANTHER" id="PTHR43384:SF6">
    <property type="entry name" value="SEPTUM SITE-DETERMINING PROTEIN MIND HOMOLOG, CHLOROPLASTIC"/>
    <property type="match status" value="1"/>
</dbReference>
<dbReference type="Gene3D" id="3.40.50.300">
    <property type="entry name" value="P-loop containing nucleotide triphosphate hydrolases"/>
    <property type="match status" value="1"/>
</dbReference>
<dbReference type="Proteomes" id="UP000265955">
    <property type="component" value="Unassembled WGS sequence"/>
</dbReference>
<name>A0A3A3FSD7_9BURK</name>
<dbReference type="InterPro" id="IPR027417">
    <property type="entry name" value="P-loop_NTPase"/>
</dbReference>
<sequence>MASFDFDQAEGLRRMLAGPKPRVFTFLSAASPEEKGAMMVNLGASLAQAGRDVLLVDACFGAEGIATRLNAIQGASLVQVAKRERGLDDVIQPMPQGFGVAALRRGVQKVIKDDDEQATRLDDAFGVLSTRADIVVVDAELDKDDAFIIPALAGTEIVVQVSNTPASITAAYTLIKRVNSQLGRRPFSILVTGASDKDAQLVYQNMAQAANRYLAVKLNSMGSVPADEHLKKAMHLGRAVVDAFPLAGASVAFRRLAGKFVLSDVATAG</sequence>
<dbReference type="OrthoDB" id="5296586at2"/>
<evidence type="ECO:0000256" key="2">
    <source>
        <dbReference type="ARBA" id="ARBA00022840"/>
    </source>
</evidence>
<dbReference type="RefSeq" id="WP_119768632.1">
    <property type="nucleotide sequence ID" value="NZ_QYUO01000001.1"/>
</dbReference>